<name>A0A5C4LCY1_9HYPH</name>
<comment type="caution">
    <text evidence="1">The sequence shown here is derived from an EMBL/GenBank/DDBJ whole genome shotgun (WGS) entry which is preliminary data.</text>
</comment>
<dbReference type="SUPFAM" id="SSF48452">
    <property type="entry name" value="TPR-like"/>
    <property type="match status" value="1"/>
</dbReference>
<dbReference type="Proteomes" id="UP000305267">
    <property type="component" value="Unassembled WGS sequence"/>
</dbReference>
<gene>
    <name evidence="1" type="ORF">FF100_24750</name>
</gene>
<reference evidence="1 2" key="1">
    <citation type="submission" date="2019-06" db="EMBL/GenBank/DDBJ databases">
        <title>Genome of Methylobacterium sp. 17Sr1-39.</title>
        <authorList>
            <person name="Seo T."/>
        </authorList>
    </citation>
    <scope>NUCLEOTIDE SEQUENCE [LARGE SCALE GENOMIC DNA]</scope>
    <source>
        <strain evidence="1 2">17Sr1-39</strain>
    </source>
</reference>
<keyword evidence="2" id="KW-1185">Reference proteome</keyword>
<accession>A0A5C4LCY1</accession>
<dbReference type="RefSeq" id="WP_139038440.1">
    <property type="nucleotide sequence ID" value="NZ_VDDA01000015.1"/>
</dbReference>
<evidence type="ECO:0008006" key="3">
    <source>
        <dbReference type="Google" id="ProtNLM"/>
    </source>
</evidence>
<dbReference type="Pfam" id="PF13432">
    <property type="entry name" value="TPR_16"/>
    <property type="match status" value="2"/>
</dbReference>
<organism evidence="1 2">
    <name type="scientific">Methylobacterium terricola</name>
    <dbReference type="NCBI Taxonomy" id="2583531"/>
    <lineage>
        <taxon>Bacteria</taxon>
        <taxon>Pseudomonadati</taxon>
        <taxon>Pseudomonadota</taxon>
        <taxon>Alphaproteobacteria</taxon>
        <taxon>Hyphomicrobiales</taxon>
        <taxon>Methylobacteriaceae</taxon>
        <taxon>Methylobacterium</taxon>
    </lineage>
</organism>
<dbReference type="InterPro" id="IPR011990">
    <property type="entry name" value="TPR-like_helical_dom_sf"/>
</dbReference>
<evidence type="ECO:0000313" key="2">
    <source>
        <dbReference type="Proteomes" id="UP000305267"/>
    </source>
</evidence>
<sequence>MPTPVANRAEFAEECAALGKWQEAWEQYDEIVRRPNGGEPVFHLAKAEAELELGRPADALAGLGALKVREPDYDSAREHMLHARSLAALGRTAEALDAFEAISHRHDSYEARARRASLLAQTGRPDEGRRIAEEILDRLRRAPAHVRKLQADWKHLAEDVLRRT</sequence>
<proteinExistence type="predicted"/>
<protein>
    <recommendedName>
        <fullName evidence="3">Tetratricopeptide repeat-containing protein</fullName>
    </recommendedName>
</protein>
<dbReference type="OrthoDB" id="7559170at2"/>
<dbReference type="EMBL" id="VDDA01000015">
    <property type="protein sequence ID" value="TNC09812.1"/>
    <property type="molecule type" value="Genomic_DNA"/>
</dbReference>
<dbReference type="Gene3D" id="1.25.40.10">
    <property type="entry name" value="Tetratricopeptide repeat domain"/>
    <property type="match status" value="1"/>
</dbReference>
<dbReference type="AlphaFoldDB" id="A0A5C4LCY1"/>
<evidence type="ECO:0000313" key="1">
    <source>
        <dbReference type="EMBL" id="TNC09812.1"/>
    </source>
</evidence>